<dbReference type="InterPro" id="IPR000297">
    <property type="entry name" value="PPIase_PpiC"/>
</dbReference>
<dbReference type="SUPFAM" id="SSF109998">
    <property type="entry name" value="Triger factor/SurA peptide-binding domain-like"/>
    <property type="match status" value="1"/>
</dbReference>
<dbReference type="GO" id="GO:0003755">
    <property type="term" value="F:peptidyl-prolyl cis-trans isomerase activity"/>
    <property type="evidence" value="ECO:0007669"/>
    <property type="project" value="UniProtKB-KW"/>
</dbReference>
<evidence type="ECO:0000313" key="8">
    <source>
        <dbReference type="Proteomes" id="UP000008808"/>
    </source>
</evidence>
<keyword evidence="4" id="KW-0697">Rotamase</keyword>
<accession>Q2N7N7</accession>
<organism evidence="7 8">
    <name type="scientific">Erythrobacter litoralis (strain HTCC2594)</name>
    <dbReference type="NCBI Taxonomy" id="314225"/>
    <lineage>
        <taxon>Bacteria</taxon>
        <taxon>Pseudomonadati</taxon>
        <taxon>Pseudomonadota</taxon>
        <taxon>Alphaproteobacteria</taxon>
        <taxon>Sphingomonadales</taxon>
        <taxon>Erythrobacteraceae</taxon>
        <taxon>Erythrobacter/Porphyrobacter group</taxon>
        <taxon>Erythrobacter</taxon>
    </lineage>
</organism>
<dbReference type="PANTHER" id="PTHR47245">
    <property type="entry name" value="PEPTIDYLPROLYL ISOMERASE"/>
    <property type="match status" value="1"/>
</dbReference>
<reference evidence="8" key="1">
    <citation type="journal article" date="2009" name="J. Bacteriol.">
        <title>Complete genome sequence of Erythrobacter litoralis HTCC2594.</title>
        <authorList>
            <person name="Oh H.M."/>
            <person name="Giovannoni S.J."/>
            <person name="Ferriera S."/>
            <person name="Johnson J."/>
            <person name="Cho J.C."/>
        </authorList>
    </citation>
    <scope>NUCLEOTIDE SEQUENCE [LARGE SCALE GENOMIC DNA]</scope>
    <source>
        <strain evidence="8">HTCC2594</strain>
    </source>
</reference>
<gene>
    <name evidence="7" type="ordered locus">ELI_11060</name>
</gene>
<dbReference type="KEGG" id="eli:ELI_11060"/>
<keyword evidence="5" id="KW-0812">Transmembrane</keyword>
<dbReference type="Pfam" id="PF13145">
    <property type="entry name" value="Rotamase_2"/>
    <property type="match status" value="1"/>
</dbReference>
<keyword evidence="5" id="KW-1133">Transmembrane helix</keyword>
<dbReference type="Proteomes" id="UP000008808">
    <property type="component" value="Chromosome"/>
</dbReference>
<keyword evidence="5" id="KW-0472">Membrane</keyword>
<evidence type="ECO:0000256" key="5">
    <source>
        <dbReference type="SAM" id="Phobius"/>
    </source>
</evidence>
<dbReference type="HOGENOM" id="CLU_067345_0_0_5"/>
<dbReference type="InterPro" id="IPR027304">
    <property type="entry name" value="Trigger_fact/SurA_dom_sf"/>
</dbReference>
<dbReference type="InterPro" id="IPR050245">
    <property type="entry name" value="PrsA_foldase"/>
</dbReference>
<dbReference type="STRING" id="314225.ELI_11060"/>
<evidence type="ECO:0000256" key="1">
    <source>
        <dbReference type="ARBA" id="ARBA00000971"/>
    </source>
</evidence>
<dbReference type="EC" id="5.2.1.8" evidence="3"/>
<comment type="similarity">
    <text evidence="2">Belongs to the PpiC/parvulin rotamase family.</text>
</comment>
<evidence type="ECO:0000259" key="6">
    <source>
        <dbReference type="Pfam" id="PF13145"/>
    </source>
</evidence>
<evidence type="ECO:0000256" key="2">
    <source>
        <dbReference type="ARBA" id="ARBA00007656"/>
    </source>
</evidence>
<dbReference type="AlphaFoldDB" id="Q2N7N7"/>
<evidence type="ECO:0000313" key="7">
    <source>
        <dbReference type="EMBL" id="ABC64304.1"/>
    </source>
</evidence>
<feature type="transmembrane region" description="Helical" evidence="5">
    <location>
        <begin position="15"/>
        <end position="31"/>
    </location>
</feature>
<dbReference type="PANTHER" id="PTHR47245:SF2">
    <property type="entry name" value="PEPTIDYL-PROLYL CIS-TRANS ISOMERASE HP_0175-RELATED"/>
    <property type="match status" value="1"/>
</dbReference>
<dbReference type="OrthoDB" id="196786at2"/>
<evidence type="ECO:0000256" key="3">
    <source>
        <dbReference type="ARBA" id="ARBA00013194"/>
    </source>
</evidence>
<evidence type="ECO:0000256" key="4">
    <source>
        <dbReference type="ARBA" id="ARBA00023110"/>
    </source>
</evidence>
<sequence>MTLTERARTILREPLVHFLLGGALIFAFFAWQGEEADPASRVIDVDEQVQAQIALTYERTMQRPPTDAELDALIDRWVREEVLYREALRLGLDAGDPVVRRRLAKKMDFLAASSAQATEPDEDELADWYRANAGRYAEDTRLSFDQVYFAEQPEAAAVLTQLRQGWQGVGDPASLPGSIEGRGLPAVAAQFGQDFANRLAGMEPSAAWEGPVRSGVGWHFVRLRAVEVGEVPPLDAVRQRVIEDWRLETSKTREEEAYRLLRDAYQVRIER</sequence>
<protein>
    <recommendedName>
        <fullName evidence="3">peptidylprolyl isomerase</fullName>
        <ecNumber evidence="3">5.2.1.8</ecNumber>
    </recommendedName>
</protein>
<keyword evidence="8" id="KW-1185">Reference proteome</keyword>
<name>Q2N7N7_ERYLH</name>
<keyword evidence="4" id="KW-0413">Isomerase</keyword>
<dbReference type="RefSeq" id="WP_011415127.1">
    <property type="nucleotide sequence ID" value="NC_007722.1"/>
</dbReference>
<comment type="catalytic activity">
    <reaction evidence="1">
        <text>[protein]-peptidylproline (omega=180) = [protein]-peptidylproline (omega=0)</text>
        <dbReference type="Rhea" id="RHEA:16237"/>
        <dbReference type="Rhea" id="RHEA-COMP:10747"/>
        <dbReference type="Rhea" id="RHEA-COMP:10748"/>
        <dbReference type="ChEBI" id="CHEBI:83833"/>
        <dbReference type="ChEBI" id="CHEBI:83834"/>
        <dbReference type="EC" id="5.2.1.8"/>
    </reaction>
</comment>
<proteinExistence type="inferred from homology"/>
<dbReference type="eggNOG" id="COG0760">
    <property type="taxonomic scope" value="Bacteria"/>
</dbReference>
<feature type="domain" description="PpiC" evidence="6">
    <location>
        <begin position="120"/>
        <end position="239"/>
    </location>
</feature>
<dbReference type="EMBL" id="CP000157">
    <property type="protein sequence ID" value="ABC64304.1"/>
    <property type="molecule type" value="Genomic_DNA"/>
</dbReference>